<keyword evidence="1" id="KW-0812">Transmembrane</keyword>
<keyword evidence="1" id="KW-0472">Membrane</keyword>
<feature type="transmembrane region" description="Helical" evidence="1">
    <location>
        <begin position="20"/>
        <end position="42"/>
    </location>
</feature>
<proteinExistence type="predicted"/>
<dbReference type="AlphaFoldDB" id="A0A1S5XVX2"/>
<gene>
    <name evidence="2" type="primary">nad4L</name>
</gene>
<geneLocation type="mitochondrion" evidence="2"/>
<keyword evidence="2" id="KW-0496">Mitochondrion</keyword>
<evidence type="ECO:0000313" key="2">
    <source>
        <dbReference type="EMBL" id="AQQ72854.1"/>
    </source>
</evidence>
<sequence>MFLLFMVFLSVSFFFKKKMIVLLILEAGMVLCVFFCFTNFSFISYSFFFLMLLSIFMVLESVFNLSSLIMTSRDSTKFNLSFFFF</sequence>
<feature type="transmembrane region" description="Helical" evidence="1">
    <location>
        <begin position="48"/>
        <end position="70"/>
    </location>
</feature>
<name>A0A1S5XVX2_9ACAR</name>
<dbReference type="EMBL" id="KX027361">
    <property type="protein sequence ID" value="AQQ72854.1"/>
    <property type="molecule type" value="Genomic_DNA"/>
</dbReference>
<protein>
    <submittedName>
        <fullName evidence="2">NADH dehydrogenase subunit 4L</fullName>
    </submittedName>
</protein>
<keyword evidence="1" id="KW-1133">Transmembrane helix</keyword>
<accession>A0A1S5XVX2</accession>
<evidence type="ECO:0000256" key="1">
    <source>
        <dbReference type="SAM" id="Phobius"/>
    </source>
</evidence>
<reference evidence="2" key="1">
    <citation type="submission" date="2016-04" db="EMBL/GenBank/DDBJ databases">
        <authorList>
            <person name="Evans L.H."/>
            <person name="Alamgir A."/>
            <person name="Owens N."/>
            <person name="Weber N.D."/>
            <person name="Virtaneva K."/>
            <person name="Barbian K."/>
            <person name="Babar A."/>
            <person name="Rosenke K."/>
        </authorList>
    </citation>
    <scope>NUCLEOTIDE SEQUENCE</scope>
</reference>
<reference evidence="2" key="2">
    <citation type="journal article" date="2017" name="Mol. Phylogenet. Evol.">
        <title>The phylogenetic position of eriophyoid mites (superfamily Eriophyoidea) in Acariformes inferred from the sequences of mitochondrial genomes and nuclear small subunit (18S) rRNA gene.</title>
        <authorList>
            <person name="Xue X.F."/>
            <person name="Dong Y."/>
            <person name="Deng W."/>
            <person name="Hong X.Y."/>
            <person name="Shao R."/>
        </authorList>
    </citation>
    <scope>NUCLEOTIDE SEQUENCE</scope>
</reference>
<organism evidence="2">
    <name type="scientific">Rhinotergum shaoguanense</name>
    <dbReference type="NCBI Taxonomy" id="1452699"/>
    <lineage>
        <taxon>Eukaryota</taxon>
        <taxon>Metazoa</taxon>
        <taxon>Ecdysozoa</taxon>
        <taxon>Arthropoda</taxon>
        <taxon>Chelicerata</taxon>
        <taxon>Arachnida</taxon>
        <taxon>Acari</taxon>
        <taxon>Acariformes</taxon>
        <taxon>Trombidiformes</taxon>
        <taxon>Prostigmata</taxon>
        <taxon>Eupodina</taxon>
        <taxon>Eriophyoidea</taxon>
        <taxon>Diptilomiopidae</taxon>
        <taxon>Rhinotergum</taxon>
    </lineage>
</organism>